<comment type="caution">
    <text evidence="2">The sequence shown here is derived from an EMBL/GenBank/DDBJ whole genome shotgun (WGS) entry which is preliminary data.</text>
</comment>
<evidence type="ECO:0008006" key="4">
    <source>
        <dbReference type="Google" id="ProtNLM"/>
    </source>
</evidence>
<feature type="signal peptide" evidence="1">
    <location>
        <begin position="1"/>
        <end position="26"/>
    </location>
</feature>
<feature type="chain" id="PRO_5034742796" description="WSC domain-containing protein" evidence="1">
    <location>
        <begin position="27"/>
        <end position="111"/>
    </location>
</feature>
<dbReference type="AlphaFoldDB" id="A0A8H4U973"/>
<proteinExistence type="predicted"/>
<protein>
    <recommendedName>
        <fullName evidence="4">WSC domain-containing protein</fullName>
    </recommendedName>
</protein>
<reference evidence="2" key="2">
    <citation type="submission" date="2020-05" db="EMBL/GenBank/DDBJ databases">
        <authorList>
            <person name="Kim H.-S."/>
            <person name="Proctor R.H."/>
            <person name="Brown D.W."/>
        </authorList>
    </citation>
    <scope>NUCLEOTIDE SEQUENCE</scope>
    <source>
        <strain evidence="2">NRRL 22465</strain>
    </source>
</reference>
<dbReference type="OrthoDB" id="5985073at2759"/>
<dbReference type="Proteomes" id="UP000635477">
    <property type="component" value="Unassembled WGS sequence"/>
</dbReference>
<gene>
    <name evidence="2" type="ORF">FZEAL_9648</name>
</gene>
<evidence type="ECO:0000313" key="2">
    <source>
        <dbReference type="EMBL" id="KAF4972186.1"/>
    </source>
</evidence>
<organism evidence="2 3">
    <name type="scientific">Fusarium zealandicum</name>
    <dbReference type="NCBI Taxonomy" id="1053134"/>
    <lineage>
        <taxon>Eukaryota</taxon>
        <taxon>Fungi</taxon>
        <taxon>Dikarya</taxon>
        <taxon>Ascomycota</taxon>
        <taxon>Pezizomycotina</taxon>
        <taxon>Sordariomycetes</taxon>
        <taxon>Hypocreomycetidae</taxon>
        <taxon>Hypocreales</taxon>
        <taxon>Nectriaceae</taxon>
        <taxon>Fusarium</taxon>
        <taxon>Fusarium staphyleae species complex</taxon>
    </lineage>
</organism>
<reference evidence="2" key="1">
    <citation type="journal article" date="2020" name="BMC Genomics">
        <title>Correction to: Identification and distribution of gene clusters required for synthesis of sphingolipid metabolism inhibitors in diverse species of the filamentous fungus Fusarium.</title>
        <authorList>
            <person name="Kim H.S."/>
            <person name="Lohmar J.M."/>
            <person name="Busman M."/>
            <person name="Brown D.W."/>
            <person name="Naumann T.A."/>
            <person name="Divon H.H."/>
            <person name="Lysoe E."/>
            <person name="Uhlig S."/>
            <person name="Proctor R.H."/>
        </authorList>
    </citation>
    <scope>NUCLEOTIDE SEQUENCE</scope>
    <source>
        <strain evidence="2">NRRL 22465</strain>
    </source>
</reference>
<keyword evidence="3" id="KW-1185">Reference proteome</keyword>
<evidence type="ECO:0000256" key="1">
    <source>
        <dbReference type="SAM" id="SignalP"/>
    </source>
</evidence>
<accession>A0A8H4U973</accession>
<dbReference type="EMBL" id="JABEYC010000930">
    <property type="protein sequence ID" value="KAF4972186.1"/>
    <property type="molecule type" value="Genomic_DNA"/>
</dbReference>
<evidence type="ECO:0000313" key="3">
    <source>
        <dbReference type="Proteomes" id="UP000635477"/>
    </source>
</evidence>
<name>A0A8H4U973_9HYPO</name>
<keyword evidence="1" id="KW-0732">Signal</keyword>
<sequence>MPGSFSSILTFLTLLIFLATAHDIRASNDTEPTVYKESNKYKYYGCYNETVEIEDSAEVRALNGGAHLVDTKQMTVPMCLDFCTSNGSYQYAGVEWSRFVSNSPKEQSHVR</sequence>